<dbReference type="PANTHER" id="PTHR43270:SF12">
    <property type="entry name" value="SUCCINYL-DIAMINOPIMELATE DESUCCINYLASE"/>
    <property type="match status" value="1"/>
</dbReference>
<proteinExistence type="predicted"/>
<organism evidence="5">
    <name type="scientific">Rhodothermus marinus</name>
    <name type="common">Rhodothermus obamensis</name>
    <dbReference type="NCBI Taxonomy" id="29549"/>
    <lineage>
        <taxon>Bacteria</taxon>
        <taxon>Pseudomonadati</taxon>
        <taxon>Rhodothermota</taxon>
        <taxon>Rhodothermia</taxon>
        <taxon>Rhodothermales</taxon>
        <taxon>Rhodothermaceae</taxon>
        <taxon>Rhodothermus</taxon>
    </lineage>
</organism>
<dbReference type="InterPro" id="IPR002933">
    <property type="entry name" value="Peptidase_M20"/>
</dbReference>
<dbReference type="AlphaFoldDB" id="A0A7V2AZW8"/>
<protein>
    <submittedName>
        <fullName evidence="5">Dipeptidase</fullName>
    </submittedName>
</protein>
<evidence type="ECO:0000256" key="2">
    <source>
        <dbReference type="ARBA" id="ARBA00022723"/>
    </source>
</evidence>
<dbReference type="Pfam" id="PF01546">
    <property type="entry name" value="Peptidase_M20"/>
    <property type="match status" value="1"/>
</dbReference>
<dbReference type="NCBIfam" id="NF006053">
    <property type="entry name" value="PRK08201.1"/>
    <property type="match status" value="1"/>
</dbReference>
<keyword evidence="3" id="KW-0378">Hydrolase</keyword>
<dbReference type="GO" id="GO:0046872">
    <property type="term" value="F:metal ion binding"/>
    <property type="evidence" value="ECO:0007669"/>
    <property type="project" value="UniProtKB-KW"/>
</dbReference>
<dbReference type="GO" id="GO:0008233">
    <property type="term" value="F:peptidase activity"/>
    <property type="evidence" value="ECO:0007669"/>
    <property type="project" value="UniProtKB-KW"/>
</dbReference>
<dbReference type="NCBIfam" id="NF006579">
    <property type="entry name" value="PRK09104.1"/>
    <property type="match status" value="1"/>
</dbReference>
<dbReference type="InterPro" id="IPR051458">
    <property type="entry name" value="Cyt/Met_Dipeptidase"/>
</dbReference>
<gene>
    <name evidence="5" type="ORF">ENO59_04435</name>
</gene>
<dbReference type="Gene3D" id="3.30.70.360">
    <property type="match status" value="1"/>
</dbReference>
<evidence type="ECO:0000256" key="3">
    <source>
        <dbReference type="ARBA" id="ARBA00022801"/>
    </source>
</evidence>
<dbReference type="Pfam" id="PF07687">
    <property type="entry name" value="M20_dimer"/>
    <property type="match status" value="1"/>
</dbReference>
<keyword evidence="1" id="KW-0645">Protease</keyword>
<dbReference type="CDD" id="cd05680">
    <property type="entry name" value="M20_dipept_like"/>
    <property type="match status" value="1"/>
</dbReference>
<sequence length="456" mass="50359">MRHQALAYVDTHFERFVAELQDLLRIPSISTDPDYAGEVRRAAAWLADHFRALGFQTVEIFETEGHPIVYAAYEVGSDRPTVLVYGHYDVQPPDPLELWTSPPFEPRIQDGVLYARGASDDKGQLFMHVKAAEAYLKTAGTLPVNLKFLIEGEEESGSVHLRPFIEAHRSLLSADVVAISDTALFAPGVPSITYGLRGLVYVEVELTGPVRDLHSGVYGGAVENPINALARLIAGLHDAQHRITIPGFYDNVRPLTEEERQAFRELPFDEQAWMKAIGVSAVRTEAGYTILEAITARPTLDVNGIWGGYQGKGAKTVLPAKAGAKISMRLVPDQDPEDIIAKTQRYFEQHTPPTCQLRFTALHGGRPVLVNTRHPALQAAAEAMARVFGRRPYFTREGGSIPVVADFKQLLGLDSVLMGFGLNSDAIHAPDEHFGLDRFRQGIESIIYFWQCYGGA</sequence>
<accession>A0A7V2AZW8</accession>
<evidence type="ECO:0000259" key="4">
    <source>
        <dbReference type="Pfam" id="PF07687"/>
    </source>
</evidence>
<dbReference type="PANTHER" id="PTHR43270">
    <property type="entry name" value="BETA-ALA-HIS DIPEPTIDASE"/>
    <property type="match status" value="1"/>
</dbReference>
<dbReference type="EMBL" id="DSGB01000004">
    <property type="protein sequence ID" value="HER95748.1"/>
    <property type="molecule type" value="Genomic_DNA"/>
</dbReference>
<dbReference type="GO" id="GO:0006508">
    <property type="term" value="P:proteolysis"/>
    <property type="evidence" value="ECO:0007669"/>
    <property type="project" value="UniProtKB-KW"/>
</dbReference>
<dbReference type="Gene3D" id="3.40.630.10">
    <property type="entry name" value="Zn peptidases"/>
    <property type="match status" value="1"/>
</dbReference>
<evidence type="ECO:0000256" key="1">
    <source>
        <dbReference type="ARBA" id="ARBA00022670"/>
    </source>
</evidence>
<name>A0A7V2AZW8_RHOMR</name>
<evidence type="ECO:0000313" key="5">
    <source>
        <dbReference type="EMBL" id="HER95748.1"/>
    </source>
</evidence>
<dbReference type="SUPFAM" id="SSF53187">
    <property type="entry name" value="Zn-dependent exopeptidases"/>
    <property type="match status" value="1"/>
</dbReference>
<dbReference type="NCBIfam" id="NF005914">
    <property type="entry name" value="PRK07907.1"/>
    <property type="match status" value="1"/>
</dbReference>
<reference evidence="5" key="1">
    <citation type="journal article" date="2020" name="mSystems">
        <title>Genome- and Community-Level Interaction Insights into Carbon Utilization and Element Cycling Functions of Hydrothermarchaeota in Hydrothermal Sediment.</title>
        <authorList>
            <person name="Zhou Z."/>
            <person name="Liu Y."/>
            <person name="Xu W."/>
            <person name="Pan J."/>
            <person name="Luo Z.H."/>
            <person name="Li M."/>
        </authorList>
    </citation>
    <scope>NUCLEOTIDE SEQUENCE [LARGE SCALE GENOMIC DNA]</scope>
    <source>
        <strain evidence="5">SpSt-143</strain>
    </source>
</reference>
<feature type="domain" description="Peptidase M20 dimerisation" evidence="4">
    <location>
        <begin position="194"/>
        <end position="354"/>
    </location>
</feature>
<keyword evidence="2" id="KW-0479">Metal-binding</keyword>
<dbReference type="InterPro" id="IPR011650">
    <property type="entry name" value="Peptidase_M20_dimer"/>
</dbReference>
<comment type="caution">
    <text evidence="5">The sequence shown here is derived from an EMBL/GenBank/DDBJ whole genome shotgun (WGS) entry which is preliminary data.</text>
</comment>